<evidence type="ECO:0000313" key="2">
    <source>
        <dbReference type="Proteomes" id="UP000239663"/>
    </source>
</evidence>
<protein>
    <recommendedName>
        <fullName evidence="3">Integrase catalytic domain-containing protein</fullName>
    </recommendedName>
</protein>
<dbReference type="RefSeq" id="WP_104849126.1">
    <property type="nucleotide sequence ID" value="NZ_PKOZ01000004.1"/>
</dbReference>
<sequence>MLLKMMSAEELKECITDLKRKHSDCIFMYGFYHERTAEISNRLQIYIDFYNEHHKNESQ</sequence>
<dbReference type="Proteomes" id="UP000239663">
    <property type="component" value="Unassembled WGS sequence"/>
</dbReference>
<evidence type="ECO:0008006" key="3">
    <source>
        <dbReference type="Google" id="ProtNLM"/>
    </source>
</evidence>
<gene>
    <name evidence="1" type="ORF">CYL18_08780</name>
</gene>
<evidence type="ECO:0000313" key="1">
    <source>
        <dbReference type="EMBL" id="PQD95371.1"/>
    </source>
</evidence>
<dbReference type="AlphaFoldDB" id="A0A2S7MZW1"/>
<proteinExistence type="predicted"/>
<accession>A0A2S7MZW1</accession>
<comment type="caution">
    <text evidence="1">The sequence shown here is derived from an EMBL/GenBank/DDBJ whole genome shotgun (WGS) entry which is preliminary data.</text>
</comment>
<organism evidence="1 2">
    <name type="scientific">Pradoshia eiseniae</name>
    <dbReference type="NCBI Taxonomy" id="2064768"/>
    <lineage>
        <taxon>Bacteria</taxon>
        <taxon>Bacillati</taxon>
        <taxon>Bacillota</taxon>
        <taxon>Bacilli</taxon>
        <taxon>Bacillales</taxon>
        <taxon>Bacillaceae</taxon>
        <taxon>Pradoshia</taxon>
    </lineage>
</organism>
<dbReference type="OrthoDB" id="181472at2"/>
<name>A0A2S7MZW1_9BACI</name>
<reference evidence="1 2" key="1">
    <citation type="submission" date="2017-12" db="EMBL/GenBank/DDBJ databases">
        <title>Taxonomic description and draft genome of Pradoshia cofamensis Gen. nov., sp. nov., a thermotolerant bacillale isolated from anterior gut of earthworm Eisenia fetida.</title>
        <authorList>
            <person name="Saha T."/>
            <person name="Chakraborty R."/>
        </authorList>
    </citation>
    <scope>NUCLEOTIDE SEQUENCE [LARGE SCALE GENOMIC DNA]</scope>
    <source>
        <strain evidence="1 2">EAG3</strain>
    </source>
</reference>
<keyword evidence="2" id="KW-1185">Reference proteome</keyword>
<dbReference type="EMBL" id="PKOZ01000004">
    <property type="protein sequence ID" value="PQD95371.1"/>
    <property type="molecule type" value="Genomic_DNA"/>
</dbReference>